<dbReference type="CDD" id="cd15526">
    <property type="entry name" value="PHD1_MOZ_d4"/>
    <property type="match status" value="1"/>
</dbReference>
<dbReference type="EC" id="2.3.1.48" evidence="3 16"/>
<evidence type="ECO:0000313" key="20">
    <source>
        <dbReference type="EMBL" id="OSD06369.1"/>
    </source>
</evidence>
<comment type="similarity">
    <text evidence="2 16">Belongs to the MYST (SAS/MOZ) family.</text>
</comment>
<keyword evidence="7 15" id="KW-0863">Zinc-finger</keyword>
<evidence type="ECO:0000256" key="10">
    <source>
        <dbReference type="ARBA" id="ARBA00022990"/>
    </source>
</evidence>
<name>A0A1Y2IYZ5_TRAC3</name>
<evidence type="ECO:0000256" key="1">
    <source>
        <dbReference type="ARBA" id="ARBA00004123"/>
    </source>
</evidence>
<dbReference type="GO" id="GO:1990467">
    <property type="term" value="C:NuA3a histone acetyltransferase complex"/>
    <property type="evidence" value="ECO:0007669"/>
    <property type="project" value="TreeGrafter"/>
</dbReference>
<dbReference type="Proteomes" id="UP000193067">
    <property type="component" value="Unassembled WGS sequence"/>
</dbReference>
<dbReference type="PROSITE" id="PS50016">
    <property type="entry name" value="ZF_PHD_2"/>
    <property type="match status" value="2"/>
</dbReference>
<dbReference type="Pfam" id="PF01853">
    <property type="entry name" value="MOZ_SAS"/>
    <property type="match status" value="1"/>
</dbReference>
<dbReference type="InterPro" id="IPR040706">
    <property type="entry name" value="Zf-MYST"/>
</dbReference>
<feature type="domain" description="PHD-type" evidence="18">
    <location>
        <begin position="174"/>
        <end position="224"/>
    </location>
</feature>
<dbReference type="PANTHER" id="PTHR10615:SF161">
    <property type="entry name" value="HISTONE ACETYLTRANSFERASE KAT7"/>
    <property type="match status" value="1"/>
</dbReference>
<feature type="compositionally biased region" description="Basic and acidic residues" evidence="17">
    <location>
        <begin position="860"/>
        <end position="871"/>
    </location>
</feature>
<keyword evidence="5" id="KW-0479">Metal-binding</keyword>
<evidence type="ECO:0000256" key="4">
    <source>
        <dbReference type="ARBA" id="ARBA00022679"/>
    </source>
</evidence>
<dbReference type="SMART" id="SM00249">
    <property type="entry name" value="PHD"/>
    <property type="match status" value="2"/>
</dbReference>
<feature type="region of interest" description="Disordered" evidence="17">
    <location>
        <begin position="232"/>
        <end position="378"/>
    </location>
</feature>
<reference evidence="20 21" key="1">
    <citation type="journal article" date="2015" name="Biotechnol. Biofuels">
        <title>Enhanced degradation of softwood versus hardwood by the white-rot fungus Pycnoporus coccineus.</title>
        <authorList>
            <person name="Couturier M."/>
            <person name="Navarro D."/>
            <person name="Chevret D."/>
            <person name="Henrissat B."/>
            <person name="Piumi F."/>
            <person name="Ruiz-Duenas F.J."/>
            <person name="Martinez A.T."/>
            <person name="Grigoriev I.V."/>
            <person name="Riley R."/>
            <person name="Lipzen A."/>
            <person name="Berrin J.G."/>
            <person name="Master E.R."/>
            <person name="Rosso M.N."/>
        </authorList>
    </citation>
    <scope>NUCLEOTIDE SEQUENCE [LARGE SCALE GENOMIC DNA]</scope>
    <source>
        <strain evidence="20 21">BRFM310</strain>
    </source>
</reference>
<comment type="catalytic activity">
    <reaction evidence="16">
        <text>L-lysyl-[protein] + acetyl-CoA = N(6)-acetyl-L-lysyl-[protein] + CoA + H(+)</text>
        <dbReference type="Rhea" id="RHEA:45948"/>
        <dbReference type="Rhea" id="RHEA-COMP:9752"/>
        <dbReference type="Rhea" id="RHEA-COMP:10731"/>
        <dbReference type="ChEBI" id="CHEBI:15378"/>
        <dbReference type="ChEBI" id="CHEBI:29969"/>
        <dbReference type="ChEBI" id="CHEBI:57287"/>
        <dbReference type="ChEBI" id="CHEBI:57288"/>
        <dbReference type="ChEBI" id="CHEBI:61930"/>
        <dbReference type="EC" id="2.3.1.48"/>
    </reaction>
</comment>
<evidence type="ECO:0000256" key="2">
    <source>
        <dbReference type="ARBA" id="ARBA00010107"/>
    </source>
</evidence>
<dbReference type="Pfam" id="PF00628">
    <property type="entry name" value="PHD"/>
    <property type="match status" value="2"/>
</dbReference>
<dbReference type="Gene3D" id="3.30.60.60">
    <property type="entry name" value="N-acetyl transferase-like"/>
    <property type="match status" value="1"/>
</dbReference>
<evidence type="ECO:0000256" key="6">
    <source>
        <dbReference type="ARBA" id="ARBA00022737"/>
    </source>
</evidence>
<keyword evidence="6" id="KW-0677">Repeat</keyword>
<dbReference type="GO" id="GO:0031507">
    <property type="term" value="P:heterochromatin formation"/>
    <property type="evidence" value="ECO:0007669"/>
    <property type="project" value="UniProtKB-ARBA"/>
</dbReference>
<feature type="compositionally biased region" description="Basic residues" evidence="17">
    <location>
        <begin position="290"/>
        <end position="301"/>
    </location>
</feature>
<evidence type="ECO:0000256" key="12">
    <source>
        <dbReference type="ARBA" id="ARBA00023163"/>
    </source>
</evidence>
<feature type="region of interest" description="Disordered" evidence="17">
    <location>
        <begin position="798"/>
        <end position="1189"/>
    </location>
</feature>
<dbReference type="InterPro" id="IPR001965">
    <property type="entry name" value="Znf_PHD"/>
</dbReference>
<feature type="compositionally biased region" description="Acidic residues" evidence="17">
    <location>
        <begin position="1083"/>
        <end position="1092"/>
    </location>
</feature>
<evidence type="ECO:0000256" key="13">
    <source>
        <dbReference type="ARBA" id="ARBA00023242"/>
    </source>
</evidence>
<gene>
    <name evidence="20" type="ORF">PYCCODRAFT_1474539</name>
</gene>
<dbReference type="OrthoDB" id="787137at2759"/>
<keyword evidence="12" id="KW-0804">Transcription</keyword>
<feature type="region of interest" description="Disordered" evidence="17">
    <location>
        <begin position="409"/>
        <end position="465"/>
    </location>
</feature>
<dbReference type="Gene3D" id="1.10.10.10">
    <property type="entry name" value="Winged helix-like DNA-binding domain superfamily/Winged helix DNA-binding domain"/>
    <property type="match status" value="1"/>
</dbReference>
<dbReference type="Gene3D" id="3.30.40.10">
    <property type="entry name" value="Zinc/RING finger domain, C3HC4 (zinc finger)"/>
    <property type="match status" value="1"/>
</dbReference>
<evidence type="ECO:0000256" key="8">
    <source>
        <dbReference type="ARBA" id="ARBA00022833"/>
    </source>
</evidence>
<dbReference type="FunFam" id="3.30.60.60:FF:000001">
    <property type="entry name" value="Histone acetyltransferase"/>
    <property type="match status" value="1"/>
</dbReference>
<dbReference type="PANTHER" id="PTHR10615">
    <property type="entry name" value="HISTONE ACETYLTRANSFERASE"/>
    <property type="match status" value="1"/>
</dbReference>
<dbReference type="Gene3D" id="3.40.630.30">
    <property type="match status" value="1"/>
</dbReference>
<dbReference type="InterPro" id="IPR016181">
    <property type="entry name" value="Acyl_CoA_acyltransferase"/>
</dbReference>
<evidence type="ECO:0000256" key="11">
    <source>
        <dbReference type="ARBA" id="ARBA00023015"/>
    </source>
</evidence>
<keyword evidence="9" id="KW-0156">Chromatin regulator</keyword>
<evidence type="ECO:0000256" key="15">
    <source>
        <dbReference type="PROSITE-ProRule" id="PRU00146"/>
    </source>
</evidence>
<feature type="domain" description="MYST-type HAT" evidence="19">
    <location>
        <begin position="464"/>
        <end position="784"/>
    </location>
</feature>
<evidence type="ECO:0000256" key="7">
    <source>
        <dbReference type="ARBA" id="ARBA00022771"/>
    </source>
</evidence>
<feature type="compositionally biased region" description="Low complexity" evidence="17">
    <location>
        <begin position="446"/>
        <end position="464"/>
    </location>
</feature>
<dbReference type="AlphaFoldDB" id="A0A1Y2IYZ5"/>
<dbReference type="Pfam" id="PF17772">
    <property type="entry name" value="zf-MYST"/>
    <property type="match status" value="1"/>
</dbReference>
<evidence type="ECO:0000256" key="9">
    <source>
        <dbReference type="ARBA" id="ARBA00022853"/>
    </source>
</evidence>
<organism evidence="20 21">
    <name type="scientific">Trametes coccinea (strain BRFM310)</name>
    <name type="common">Pycnoporus coccineus</name>
    <dbReference type="NCBI Taxonomy" id="1353009"/>
    <lineage>
        <taxon>Eukaryota</taxon>
        <taxon>Fungi</taxon>
        <taxon>Dikarya</taxon>
        <taxon>Basidiomycota</taxon>
        <taxon>Agaricomycotina</taxon>
        <taxon>Agaricomycetes</taxon>
        <taxon>Polyporales</taxon>
        <taxon>Polyporaceae</taxon>
        <taxon>Trametes</taxon>
    </lineage>
</organism>
<dbReference type="GO" id="GO:0003682">
    <property type="term" value="F:chromatin binding"/>
    <property type="evidence" value="ECO:0007669"/>
    <property type="project" value="TreeGrafter"/>
</dbReference>
<keyword evidence="13 16" id="KW-0539">Nucleus</keyword>
<keyword evidence="8" id="KW-0862">Zinc</keyword>
<dbReference type="SUPFAM" id="SSF57903">
    <property type="entry name" value="FYVE/PHD zinc finger"/>
    <property type="match status" value="2"/>
</dbReference>
<evidence type="ECO:0000259" key="18">
    <source>
        <dbReference type="PROSITE" id="PS50016"/>
    </source>
</evidence>
<evidence type="ECO:0000256" key="3">
    <source>
        <dbReference type="ARBA" id="ARBA00013184"/>
    </source>
</evidence>
<evidence type="ECO:0000259" key="19">
    <source>
        <dbReference type="PROSITE" id="PS51726"/>
    </source>
</evidence>
<evidence type="ECO:0000256" key="16">
    <source>
        <dbReference type="RuleBase" id="RU361211"/>
    </source>
</evidence>
<keyword evidence="21" id="KW-1185">Reference proteome</keyword>
<dbReference type="InterPro" id="IPR011011">
    <property type="entry name" value="Znf_FYVE_PHD"/>
</dbReference>
<comment type="subcellular location">
    <subcellularLocation>
        <location evidence="1 16">Nucleus</location>
    </subcellularLocation>
</comment>
<dbReference type="InterPro" id="IPR036388">
    <property type="entry name" value="WH-like_DNA-bd_sf"/>
</dbReference>
<dbReference type="InterPro" id="IPR013083">
    <property type="entry name" value="Znf_RING/FYVE/PHD"/>
</dbReference>
<dbReference type="GO" id="GO:0005634">
    <property type="term" value="C:nucleus"/>
    <property type="evidence" value="ECO:0007669"/>
    <property type="project" value="UniProtKB-SubCell"/>
</dbReference>
<dbReference type="FunFam" id="3.40.630.30:FF:000001">
    <property type="entry name" value="Histone acetyltransferase"/>
    <property type="match status" value="1"/>
</dbReference>
<keyword evidence="10" id="KW-0007">Acetylation</keyword>
<feature type="compositionally biased region" description="Basic and acidic residues" evidence="17">
    <location>
        <begin position="357"/>
        <end position="378"/>
    </location>
</feature>
<dbReference type="GO" id="GO:0003712">
    <property type="term" value="F:transcription coregulator activity"/>
    <property type="evidence" value="ECO:0007669"/>
    <property type="project" value="TreeGrafter"/>
</dbReference>
<feature type="region of interest" description="Disordered" evidence="17">
    <location>
        <begin position="17"/>
        <end position="89"/>
    </location>
</feature>
<sequence>MVGLPFPNSAVAYREQSWDSGTPFSNGGGDIPIDPALSEPPLDPALLADSGVYANAESSQSPPPYPAYSYPHIQQYPPGPQGDPFAQPPPVFVPMDEPVEPVPLPAKPLKRKKRPPPREEECGFCHGNDATNKNGEPERMVSCVDCGRSGHPSCMSLDNMGDAMRSYEWQCATCKSCSVCRRKGNEASMLICDFCDRGWHMSCFRPPFREPPEGRWHCPFCPRVGEPLPPPEPYPVAQSPEIQGMPPYLPHPRESSVASSSRRVTHSDAPEYPLTTDASEIEGELADRTPRRKSNLRKSRKGKEVAQEGEADQDAGPSTPLPTVRRLRIRVSSPAPPTAENDQPTIRLRVPARGKGKARDDGAQEDSERGMFDDILSVEDRDTRDTSIREADIQRFERARVLAEERLIPRPTLEPPETPVAGPSSRPLRSAAHHATPLTPGLAGSSMSPAPSTATPAPHTLHPPHGLRIRRIRFGEFDIETWYDAPFPEEYASVADGRLWMCEFCLKYMKSRFSAGRHQTKCKVRHPPGDEIYRDGKISIFEVDGRKNKIYCQNLCLLSKMFLDHKSLFYDVEPFLFYVMTETDDMGAHFVGYFSKEKLSLKSYNLSCIMTLPVRQRQGWGNLLIDFSYLLSKKEGRVGSPEKPLSALGAIGYRNYWTLSLMRYLQNAPPNPRLQDISAATAMTLEDIYNTLVQLNMISVKDGAHPPKPLPGQTIKFPKGRKNGIARKHLQRTQTHDDEKVKGPFVPPTKYRIHWDPEQVEQYLTRWEAKGYFKLKPEKLKWSPFILSRADKTQAIQNEGGIDPGALSGDATRSASTDFQRPDERASAEAEFSADKAHSTPFNLFDDDDVEVVRPSAPRDTPRSEPADRADGRRRRRSPSPSVSPVETRRSKRMEASRAEMPAMRRLRSRDSVSESTPLRRRVHTPRGDSGALERRKSSHRTRGDSSGTPRRRTNSDGLSVDDDAALAAKLAMEMDSPRRELRSRRPSSSDQQPVKRPRSSLASTPRSASPRKRRRVDSSPEVDKTIAPGTPSSLRRTRSQRALPEERPPSRQKPVPSPPQRKSLRLTNGRSPTKPAIIALREEEEEDEDEVPQPVIAAPSGLANGAATDGDETKYEDADTPATGATHASRHSDDTVVGGELARNKLSPVAPTVGHPLPDGIAEEDLDADAEGEEDLDAEGESVIEEEL</sequence>
<dbReference type="InterPro" id="IPR019787">
    <property type="entry name" value="Znf_PHD-finger"/>
</dbReference>
<feature type="compositionally biased region" description="Basic and acidic residues" evidence="17">
    <location>
        <begin position="820"/>
        <end position="838"/>
    </location>
</feature>
<feature type="compositionally biased region" description="Basic and acidic residues" evidence="17">
    <location>
        <begin position="887"/>
        <end position="898"/>
    </location>
</feature>
<dbReference type="EMBL" id="KZ084090">
    <property type="protein sequence ID" value="OSD06369.1"/>
    <property type="molecule type" value="Genomic_DNA"/>
</dbReference>
<dbReference type="InterPro" id="IPR002717">
    <property type="entry name" value="HAT_MYST-type"/>
</dbReference>
<dbReference type="InterPro" id="IPR050603">
    <property type="entry name" value="MYST_HAT"/>
</dbReference>
<feature type="compositionally biased region" description="Acidic residues" evidence="17">
    <location>
        <begin position="1162"/>
        <end position="1189"/>
    </location>
</feature>
<proteinExistence type="inferred from homology"/>
<evidence type="ECO:0000256" key="14">
    <source>
        <dbReference type="PIRSR" id="PIRSR602717-51"/>
    </source>
</evidence>
<dbReference type="FunFam" id="3.30.40.10:FF:000005">
    <property type="entry name" value="zinc finger protein isoform X1"/>
    <property type="match status" value="1"/>
</dbReference>
<dbReference type="GO" id="GO:0008270">
    <property type="term" value="F:zinc ion binding"/>
    <property type="evidence" value="ECO:0007669"/>
    <property type="project" value="UniProtKB-KW"/>
</dbReference>
<feature type="domain" description="PHD-type" evidence="18">
    <location>
        <begin position="119"/>
        <end position="177"/>
    </location>
</feature>
<feature type="compositionally biased region" description="Pro residues" evidence="17">
    <location>
        <begin position="77"/>
        <end position="89"/>
    </location>
</feature>
<dbReference type="GO" id="GO:0004402">
    <property type="term" value="F:histone acetyltransferase activity"/>
    <property type="evidence" value="ECO:0007669"/>
    <property type="project" value="InterPro"/>
</dbReference>
<evidence type="ECO:0000256" key="17">
    <source>
        <dbReference type="SAM" id="MobiDB-lite"/>
    </source>
</evidence>
<dbReference type="STRING" id="1353009.A0A1Y2IYZ5"/>
<keyword evidence="4" id="KW-0808">Transferase</keyword>
<evidence type="ECO:0000313" key="21">
    <source>
        <dbReference type="Proteomes" id="UP000193067"/>
    </source>
</evidence>
<evidence type="ECO:0000256" key="5">
    <source>
        <dbReference type="ARBA" id="ARBA00022723"/>
    </source>
</evidence>
<keyword evidence="11" id="KW-0805">Transcription regulation</keyword>
<accession>A0A1Y2IYZ5</accession>
<feature type="active site" description="Proton donor/acceptor" evidence="14">
    <location>
        <position position="642"/>
    </location>
</feature>
<dbReference type="GO" id="GO:0006357">
    <property type="term" value="P:regulation of transcription by RNA polymerase II"/>
    <property type="evidence" value="ECO:0007669"/>
    <property type="project" value="TreeGrafter"/>
</dbReference>
<dbReference type="PROSITE" id="PS51726">
    <property type="entry name" value="MYST_HAT"/>
    <property type="match status" value="1"/>
</dbReference>
<protein>
    <recommendedName>
        <fullName evidence="3 16">Histone acetyltransferase</fullName>
        <ecNumber evidence="3 16">2.3.1.48</ecNumber>
    </recommendedName>
</protein>
<dbReference type="SUPFAM" id="SSF55729">
    <property type="entry name" value="Acyl-CoA N-acyltransferases (Nat)"/>
    <property type="match status" value="1"/>
</dbReference>